<dbReference type="EMBL" id="JOPB01000029">
    <property type="protein sequence ID" value="OUI77643.1"/>
    <property type="molecule type" value="Genomic_DNA"/>
</dbReference>
<keyword evidence="2 3" id="KW-0808">Transferase</keyword>
<protein>
    <submittedName>
        <fullName evidence="3">Methyltransferase</fullName>
    </submittedName>
</protein>
<dbReference type="Pfam" id="PF13489">
    <property type="entry name" value="Methyltransf_23"/>
    <property type="match status" value="1"/>
</dbReference>
<evidence type="ECO:0000256" key="1">
    <source>
        <dbReference type="ARBA" id="ARBA00022603"/>
    </source>
</evidence>
<dbReference type="InterPro" id="IPR050602">
    <property type="entry name" value="Malonyl-ACP_OMT"/>
</dbReference>
<dbReference type="GO" id="GO:0032259">
    <property type="term" value="P:methylation"/>
    <property type="evidence" value="ECO:0007669"/>
    <property type="project" value="UniProtKB-KW"/>
</dbReference>
<sequence length="281" mass="31273">MTVPVLFNRKLVRHHRDRAALHHHQMQEVVEICAERLLDRLDDIQRPFTDILEIGGRGVVAPALQSRGMNVVSADLSQRLVSLNNNPSVCMDEEFLPFKAQSFDLVIAHFNLHWVNDLPGALLQIKNILRPDGLFLAAVPILPTLSNLRHIMAEQEAELCGRVFPRVSPFPDLRACATLMQRAGFALPVVDKEELPFVYRSAIGLMKDLRLSGETNALLEQQKTFSSKSLLVSSMAKLEEQGEIAAPLDFAILTGWAPDASQQQPLKPGQFSVSLEDALTN</sequence>
<dbReference type="PANTHER" id="PTHR13090">
    <property type="entry name" value="ARGININE-HYDROXYLASE NDUFAF5, MITOCHONDRIAL"/>
    <property type="match status" value="1"/>
</dbReference>
<dbReference type="Proteomes" id="UP000194946">
    <property type="component" value="Unassembled WGS sequence"/>
</dbReference>
<dbReference type="GO" id="GO:0008168">
    <property type="term" value="F:methyltransferase activity"/>
    <property type="evidence" value="ECO:0007669"/>
    <property type="project" value="UniProtKB-KW"/>
</dbReference>
<comment type="caution">
    <text evidence="3">The sequence shown here is derived from an EMBL/GenBank/DDBJ whole genome shotgun (WGS) entry which is preliminary data.</text>
</comment>
<dbReference type="AlphaFoldDB" id="A0A251ZSK2"/>
<evidence type="ECO:0000313" key="4">
    <source>
        <dbReference type="Proteomes" id="UP000194946"/>
    </source>
</evidence>
<evidence type="ECO:0000256" key="2">
    <source>
        <dbReference type="ARBA" id="ARBA00022679"/>
    </source>
</evidence>
<dbReference type="Gene3D" id="3.40.50.150">
    <property type="entry name" value="Vaccinia Virus protein VP39"/>
    <property type="match status" value="1"/>
</dbReference>
<name>A0A251ZSK2_9PROT</name>
<accession>A0A251ZSK2</accession>
<dbReference type="CDD" id="cd02440">
    <property type="entry name" value="AdoMet_MTases"/>
    <property type="match status" value="1"/>
</dbReference>
<gene>
    <name evidence="3" type="ORF">HK18_05025</name>
</gene>
<dbReference type="InterPro" id="IPR029063">
    <property type="entry name" value="SAM-dependent_MTases_sf"/>
</dbReference>
<dbReference type="PANTHER" id="PTHR13090:SF1">
    <property type="entry name" value="ARGININE-HYDROXYLASE NDUFAF5, MITOCHONDRIAL"/>
    <property type="match status" value="1"/>
</dbReference>
<reference evidence="4" key="1">
    <citation type="submission" date="2014-06" db="EMBL/GenBank/DDBJ databases">
        <authorList>
            <person name="Winans N.J."/>
            <person name="Newell P.D."/>
            <person name="Douglas A.E."/>
        </authorList>
    </citation>
    <scope>NUCLEOTIDE SEQUENCE [LARGE SCALE GENOMIC DNA]</scope>
    <source>
        <strain evidence="4">DmL_052</strain>
    </source>
</reference>
<dbReference type="SUPFAM" id="SSF53335">
    <property type="entry name" value="S-adenosyl-L-methionine-dependent methyltransferases"/>
    <property type="match status" value="1"/>
</dbReference>
<keyword evidence="4" id="KW-1185">Reference proteome</keyword>
<evidence type="ECO:0000313" key="3">
    <source>
        <dbReference type="EMBL" id="OUI77643.1"/>
    </source>
</evidence>
<organism evidence="3 4">
    <name type="scientific">Commensalibacter intestini</name>
    <dbReference type="NCBI Taxonomy" id="479936"/>
    <lineage>
        <taxon>Bacteria</taxon>
        <taxon>Pseudomonadati</taxon>
        <taxon>Pseudomonadota</taxon>
        <taxon>Alphaproteobacteria</taxon>
        <taxon>Acetobacterales</taxon>
        <taxon>Acetobacteraceae</taxon>
    </lineage>
</organism>
<keyword evidence="1 3" id="KW-0489">Methyltransferase</keyword>
<proteinExistence type="predicted"/>
<dbReference type="RefSeq" id="WP_086632755.1">
    <property type="nucleotide sequence ID" value="NZ_JOPB01000029.1"/>
</dbReference>